<proteinExistence type="predicted"/>
<name>A0A318TXG1_9BACL</name>
<evidence type="ECO:0000313" key="1">
    <source>
        <dbReference type="EMBL" id="PYF04329.1"/>
    </source>
</evidence>
<organism evidence="1 2">
    <name type="scientific">Ureibacillus chungkukjangi</name>
    <dbReference type="NCBI Taxonomy" id="1202712"/>
    <lineage>
        <taxon>Bacteria</taxon>
        <taxon>Bacillati</taxon>
        <taxon>Bacillota</taxon>
        <taxon>Bacilli</taxon>
        <taxon>Bacillales</taxon>
        <taxon>Caryophanaceae</taxon>
        <taxon>Ureibacillus</taxon>
    </lineage>
</organism>
<sequence length="65" mass="7495">MLCFFSIFLWNINIVCVPGTHTILAQFDPRDAGFPKIRTWSYDICNEINVMFASTLESVLFLQCC</sequence>
<keyword evidence="2" id="KW-1185">Reference proteome</keyword>
<reference evidence="1 2" key="1">
    <citation type="submission" date="2018-06" db="EMBL/GenBank/DDBJ databases">
        <title>Genomic Encyclopedia of Archaeal and Bacterial Type Strains, Phase II (KMG-II): from individual species to whole genera.</title>
        <authorList>
            <person name="Goeker M."/>
        </authorList>
    </citation>
    <scope>NUCLEOTIDE SEQUENCE [LARGE SCALE GENOMIC DNA]</scope>
    <source>
        <strain evidence="1 2">KACC 16626</strain>
    </source>
</reference>
<dbReference type="AlphaFoldDB" id="A0A318TXG1"/>
<accession>A0A318TXG1</accession>
<gene>
    <name evidence="1" type="ORF">BJ095_12328</name>
</gene>
<dbReference type="Proteomes" id="UP000247416">
    <property type="component" value="Unassembled WGS sequence"/>
</dbReference>
<dbReference type="EMBL" id="QJTJ01000023">
    <property type="protein sequence ID" value="PYF04329.1"/>
    <property type="molecule type" value="Genomic_DNA"/>
</dbReference>
<comment type="caution">
    <text evidence="1">The sequence shown here is derived from an EMBL/GenBank/DDBJ whole genome shotgun (WGS) entry which is preliminary data.</text>
</comment>
<evidence type="ECO:0000313" key="2">
    <source>
        <dbReference type="Proteomes" id="UP000247416"/>
    </source>
</evidence>
<protein>
    <submittedName>
        <fullName evidence="1">Uncharacterized protein</fullName>
    </submittedName>
</protein>